<sequence length="2243" mass="242402">MSSASSVAACAAPRWHTVFELNPSVGCPGDWVQVLPRAAGGGSAAPAEAVCSRGFSGLAQVSAMVAEGWTYNQLRGSVSSFVMGSPDALRLEPWRGEQGIDDAYLDGISLTRWTSRGREHVASYIAGLSYSARHFSYYATANCICHGGVELPPSWLGDDYYCDSALRGGPLCGVGLEEDVAGGCRSNEDCVAKGCGNASFFQLGAWYNRTIFDQSSRGYLCRGARYATDADFAGRPFGSFYYSVPGEWANDPIEARIMAGQAADDGDGGWGNEEVALRALTLEVFGCASGGAPRCGDGIITAPEQCDNGVDAASNASLNGYGRDCSLGCTSWNPAPCRQAGTCVVPPPPPPVAQDLPGKQEVGATELPAWITIADVDFDALLSGAAPRGSNRTAACVHCAPPLTIAECPGVLTPFLHPSSRRFFCAAPLQTDTSEAEIANFYVALPKGSRAVGFRGRVVTVSRGQLDGFFNSSWVPLDYSPVRSTDPAMANFTTETATYYPNVRDSSIEGRYVDGLSLTVDCSECEQPRQHVFTLAAGTTYKLPAVNPTLLAQGDPALLATAATCAVTTPGVLPGRHCFLGNCACHSTEAGRNATLRPYSPQNYSVLPEVGDNFYCDAGGGPDDDLSAVANTWKNHQMFKTNTTCASDGEAKSDAWWAARGGPGFFLSFVETPTVEPLEVRLMMGKDSYYENLGITEMYLEACVCRDGQPRDECVAMCQGVYVECALDRVSSCTCEGAACSCTCKPIPRTEVRLGVLLPMFASEAAGYEPFAWSPRNGVLQAIREVNDKTDGVADDLLPNVSLVFRYMDSKCDSALGLALALRLTRDAFDGKGVDAIIGAGCSGVSQSASQVAGGAEVPIISPSSTSPALSDGSLYPYFLRTVPSDAYLSDGMVKVLTHLFEYTSVALVSSSDVYAVGGARAFAESAQEGGLQLSVSINYPVDAAELTEQFRLLASSSTSIIVLYAQAIEGARFVRGALDFGLGGSGYLWMFGEATLQSDSLWDDDPALRQRALRGSFTVLPRSAVESDVYRSYVERRLALVHGDGVAGNCSRERDSEGAGFLYGQPIVEGGVTRFECAEADRITAFDSFGYDAVLAVAHALHLVLESQEELSGPALLDALVSRVRFDGVSGTVSFFDARADPALRGHGDRRAGVPLSVQNYVGDAHGLVEVGVLAPCDGAPCGWLEQWQPSGTPLTFSTEDNSRPPQRANCPFGEVLSESGLCTCDDGFELTLDGTRCERCPAGQYSLRSRPHAEGSGGCTMCAEHFYRPAAHLSAAACTSCAALAGVYCPLNATVQTIVVNLGWWRLSPHTTKTYRCDSKENTSSCVGGIFGDESCAPHHAGPRCKLCLRENQYFDSDSATCQECPDTHGTAASAIVCVVALVFAAGLFYYLLSVRAYKQDQFSLCVRRSIRQLKAYNEKVGVVMKLKIAMAFAQVVAALDSTYSIGMPRSWFEWTAYWRVIGEVDWIAWVVPPDCVIGSGMVSQLCLRALAPLAVVVALPLCGASISFVRMCLAYKSKSSPLRITGTPDVSSHHESLMKGAIDWLPASLVVSFCFTPSVSSSIFRAWNCVSYSYNVEEEHAFLAQDLSVRCDEGSEHDDILMVAWAFVVIWPIGMVLMYAAVLVPCRTHIRDDGPNSMLLRSTAFLHRDYIPEFYWWEVASLLQRTTLTGWLLLIDPSLPFIRLVAALIVTIAFMVAVLACAPYKRKLDHYLAAACQLLLTCMFIGGIMVKLYTDISTDSAGSPELAYRFLGLHSEDSAVAIMIAVSFAMLVWLSFALLFEMHSQRLRQQLKSRWSVVTMDPPSTKWKPRAIYACFLSHYKMEAGSDARYIHDILRKMIQAPVFLDSSALNDLRDLIKDGVYQCETLLLLASKHVLTRPWCLIELLEATRKSIPIVILQMSTTGFTFDHARRFVNDLEEQMQQCNPQGLEFLRSRVGSDMQELKLAVLQALDANEAAPISFCSHAGDSTLVANMKDVVERLASVTNRTVKWSDTSAKEKPLWTKNVSVRLSHSFRASRRSIAARIAFTSVQTLQARQKSITARMSASRLSWSRVKAPEIVNKESAIFITCARNDAASYARALRSKLEMRLGRGCAIGGGEETASFVPRSFLMVVLLTKNLLSTPAALYEIWLATQQTIPIVTVALSGGGYDYENASTILEDLASSLDGCRPGKLAELQERLPVGFTVQDVGNKIQLSLTTIIALSWSPASDNQLQAVVNEIISRVPRKSLHARHFLSSAT</sequence>
<dbReference type="GO" id="GO:0004930">
    <property type="term" value="F:G protein-coupled receptor activity"/>
    <property type="evidence" value="ECO:0007669"/>
    <property type="project" value="InterPro"/>
</dbReference>
<evidence type="ECO:0000256" key="5">
    <source>
        <dbReference type="ARBA" id="ARBA00023170"/>
    </source>
</evidence>
<keyword evidence="3 7" id="KW-1133">Transmembrane helix</keyword>
<comment type="subcellular location">
    <subcellularLocation>
        <location evidence="1">Membrane</location>
        <topology evidence="1">Multi-pass membrane protein</topology>
    </subcellularLocation>
</comment>
<evidence type="ECO:0000256" key="7">
    <source>
        <dbReference type="SAM" id="Phobius"/>
    </source>
</evidence>
<dbReference type="Gene3D" id="3.40.50.10140">
    <property type="entry name" value="Toll/interleukin-1 receptor homology (TIR) domain"/>
    <property type="match status" value="1"/>
</dbReference>
<dbReference type="PANTHER" id="PTHR11319:SF35">
    <property type="entry name" value="OUTER MEMBRANE PROTEIN PMPC-RELATED"/>
    <property type="match status" value="1"/>
</dbReference>
<feature type="transmembrane region" description="Helical" evidence="7">
    <location>
        <begin position="1714"/>
        <end position="1733"/>
    </location>
</feature>
<dbReference type="SUPFAM" id="SSF53822">
    <property type="entry name" value="Periplasmic binding protein-like I"/>
    <property type="match status" value="1"/>
</dbReference>
<keyword evidence="10" id="KW-1185">Reference proteome</keyword>
<accession>A0AB34KCM7</accession>
<reference evidence="9 10" key="1">
    <citation type="journal article" date="2024" name="Science">
        <title>Giant polyketide synthase enzymes in the biosynthesis of giant marine polyether toxins.</title>
        <authorList>
            <person name="Fallon T.R."/>
            <person name="Shende V.V."/>
            <person name="Wierzbicki I.H."/>
            <person name="Pendleton A.L."/>
            <person name="Watervoot N.F."/>
            <person name="Auber R.P."/>
            <person name="Gonzalez D.J."/>
            <person name="Wisecaver J.H."/>
            <person name="Moore B.S."/>
        </authorList>
    </citation>
    <scope>NUCLEOTIDE SEQUENCE [LARGE SCALE GENOMIC DNA]</scope>
    <source>
        <strain evidence="9 10">12B1</strain>
    </source>
</reference>
<evidence type="ECO:0000256" key="6">
    <source>
        <dbReference type="ARBA" id="ARBA00023180"/>
    </source>
</evidence>
<feature type="transmembrane region" description="Helical" evidence="7">
    <location>
        <begin position="1374"/>
        <end position="1395"/>
    </location>
</feature>
<feature type="transmembrane region" description="Helical" evidence="7">
    <location>
        <begin position="1762"/>
        <end position="1783"/>
    </location>
</feature>
<dbReference type="Proteomes" id="UP001515480">
    <property type="component" value="Unassembled WGS sequence"/>
</dbReference>
<dbReference type="InterPro" id="IPR000337">
    <property type="entry name" value="GPCR_3"/>
</dbReference>
<dbReference type="EMBL" id="JBGBPQ010000001">
    <property type="protein sequence ID" value="KAL1530566.1"/>
    <property type="molecule type" value="Genomic_DNA"/>
</dbReference>
<evidence type="ECO:0000256" key="4">
    <source>
        <dbReference type="ARBA" id="ARBA00023136"/>
    </source>
</evidence>
<evidence type="ECO:0000256" key="3">
    <source>
        <dbReference type="ARBA" id="ARBA00022989"/>
    </source>
</evidence>
<name>A0AB34KCM7_PRYPA</name>
<evidence type="ECO:0000313" key="10">
    <source>
        <dbReference type="Proteomes" id="UP001515480"/>
    </source>
</evidence>
<comment type="caution">
    <text evidence="9">The sequence shown here is derived from an EMBL/GenBank/DDBJ whole genome shotgun (WGS) entry which is preliminary data.</text>
</comment>
<dbReference type="Gene3D" id="3.40.50.2300">
    <property type="match status" value="2"/>
</dbReference>
<evidence type="ECO:0000259" key="8">
    <source>
        <dbReference type="Pfam" id="PF01094"/>
    </source>
</evidence>
<keyword evidence="5" id="KW-0675">Receptor</keyword>
<keyword evidence="6" id="KW-0325">Glycoprotein</keyword>
<dbReference type="InterPro" id="IPR001828">
    <property type="entry name" value="ANF_lig-bd_rcpt"/>
</dbReference>
<evidence type="ECO:0000256" key="2">
    <source>
        <dbReference type="ARBA" id="ARBA00022692"/>
    </source>
</evidence>
<keyword evidence="4 7" id="KW-0472">Membrane</keyword>
<feature type="transmembrane region" description="Helical" evidence="7">
    <location>
        <begin position="1603"/>
        <end position="1625"/>
    </location>
</feature>
<dbReference type="PANTHER" id="PTHR11319">
    <property type="entry name" value="G PROTEIN-COUPLED RECEPTOR-RELATED"/>
    <property type="match status" value="1"/>
</dbReference>
<dbReference type="InterPro" id="IPR028082">
    <property type="entry name" value="Peripla_BP_I"/>
</dbReference>
<organism evidence="9 10">
    <name type="scientific">Prymnesium parvum</name>
    <name type="common">Toxic golden alga</name>
    <dbReference type="NCBI Taxonomy" id="97485"/>
    <lineage>
        <taxon>Eukaryota</taxon>
        <taxon>Haptista</taxon>
        <taxon>Haptophyta</taxon>
        <taxon>Prymnesiophyceae</taxon>
        <taxon>Prymnesiales</taxon>
        <taxon>Prymnesiaceae</taxon>
        <taxon>Prymnesium</taxon>
    </lineage>
</organism>
<evidence type="ECO:0000256" key="1">
    <source>
        <dbReference type="ARBA" id="ARBA00004141"/>
    </source>
</evidence>
<dbReference type="GO" id="GO:0016020">
    <property type="term" value="C:membrane"/>
    <property type="evidence" value="ECO:0007669"/>
    <property type="project" value="UniProtKB-SubCell"/>
</dbReference>
<protein>
    <recommendedName>
        <fullName evidence="8">Receptor ligand binding region domain-containing protein</fullName>
    </recommendedName>
</protein>
<gene>
    <name evidence="9" type="ORF">AB1Y20_001467</name>
</gene>
<feature type="domain" description="Receptor ligand binding region" evidence="8">
    <location>
        <begin position="780"/>
        <end position="1140"/>
    </location>
</feature>
<feature type="transmembrane region" description="Helical" evidence="7">
    <location>
        <begin position="1492"/>
        <end position="1516"/>
    </location>
</feature>
<dbReference type="PRINTS" id="PR00248">
    <property type="entry name" value="GPCRMGR"/>
</dbReference>
<dbReference type="Pfam" id="PF01094">
    <property type="entry name" value="ANF_receptor"/>
    <property type="match status" value="1"/>
</dbReference>
<dbReference type="InterPro" id="IPR035897">
    <property type="entry name" value="Toll_tir_struct_dom_sf"/>
</dbReference>
<evidence type="ECO:0000313" key="9">
    <source>
        <dbReference type="EMBL" id="KAL1530566.1"/>
    </source>
</evidence>
<proteinExistence type="predicted"/>
<dbReference type="SUPFAM" id="SSF52200">
    <property type="entry name" value="Toll/Interleukin receptor TIR domain"/>
    <property type="match status" value="1"/>
</dbReference>
<keyword evidence="2 7" id="KW-0812">Transmembrane</keyword>
<feature type="transmembrane region" description="Helical" evidence="7">
    <location>
        <begin position="1684"/>
        <end position="1707"/>
    </location>
</feature>